<comment type="caution">
    <text evidence="1">The sequence shown here is derived from an EMBL/GenBank/DDBJ whole genome shotgun (WGS) entry which is preliminary data.</text>
</comment>
<dbReference type="EMBL" id="MVBM01000006">
    <property type="protein sequence ID" value="OOK70278.1"/>
    <property type="molecule type" value="Genomic_DNA"/>
</dbReference>
<dbReference type="AlphaFoldDB" id="A0A1V3WU73"/>
<protein>
    <submittedName>
        <fullName evidence="1">Uncharacterized protein</fullName>
    </submittedName>
</protein>
<proteinExistence type="predicted"/>
<dbReference type="Proteomes" id="UP000189229">
    <property type="component" value="Unassembled WGS sequence"/>
</dbReference>
<name>A0A1V3WU73_MYCKA</name>
<accession>A0A1V3WU73</accession>
<gene>
    <name evidence="1" type="ORF">BZL30_6620</name>
</gene>
<evidence type="ECO:0000313" key="1">
    <source>
        <dbReference type="EMBL" id="OOK70278.1"/>
    </source>
</evidence>
<organism evidence="1 2">
    <name type="scientific">Mycobacterium kansasii</name>
    <dbReference type="NCBI Taxonomy" id="1768"/>
    <lineage>
        <taxon>Bacteria</taxon>
        <taxon>Bacillati</taxon>
        <taxon>Actinomycetota</taxon>
        <taxon>Actinomycetes</taxon>
        <taxon>Mycobacteriales</taxon>
        <taxon>Mycobacteriaceae</taxon>
        <taxon>Mycobacterium</taxon>
    </lineage>
</organism>
<reference evidence="1 2" key="1">
    <citation type="submission" date="2017-02" db="EMBL/GenBank/DDBJ databases">
        <title>Complete genome sequences of Mycobacterium kansasii strains isolated from rhesus macaques.</title>
        <authorList>
            <person name="Panda A."/>
            <person name="Nagaraj S."/>
            <person name="Zhao X."/>
            <person name="Tettelin H."/>
            <person name="Detolla L.J."/>
        </authorList>
    </citation>
    <scope>NUCLEOTIDE SEQUENCE [LARGE SCALE GENOMIC DNA]</scope>
    <source>
        <strain evidence="1 2">11-3813</strain>
    </source>
</reference>
<evidence type="ECO:0000313" key="2">
    <source>
        <dbReference type="Proteomes" id="UP000189229"/>
    </source>
</evidence>
<sequence length="38" mass="3950">MADRMASVSVLIIEIVSRYAVFVATPVGGLTSSRSPAP</sequence>